<keyword evidence="2" id="KW-0548">Nucleotidyltransferase</keyword>
<keyword evidence="2" id="KW-0808">Transferase</keyword>
<dbReference type="EMBL" id="BQNB010021472">
    <property type="protein sequence ID" value="GJU06763.1"/>
    <property type="molecule type" value="Genomic_DNA"/>
</dbReference>
<dbReference type="Proteomes" id="UP001151760">
    <property type="component" value="Unassembled WGS sequence"/>
</dbReference>
<gene>
    <name evidence="2" type="ORF">Tco_1123193</name>
</gene>
<dbReference type="Pfam" id="PF13650">
    <property type="entry name" value="Asp_protease_2"/>
    <property type="match status" value="1"/>
</dbReference>
<keyword evidence="3" id="KW-1185">Reference proteome</keyword>
<evidence type="ECO:0000256" key="1">
    <source>
        <dbReference type="SAM" id="MobiDB-lite"/>
    </source>
</evidence>
<protein>
    <submittedName>
        <fullName evidence="2">Reverse transcriptase domain-containing protein</fullName>
    </submittedName>
</protein>
<proteinExistence type="predicted"/>
<dbReference type="PANTHER" id="PTHR33067:SF35">
    <property type="entry name" value="ASPARTIC PEPTIDASE DDI1-TYPE DOMAIN-CONTAINING PROTEIN"/>
    <property type="match status" value="1"/>
</dbReference>
<feature type="region of interest" description="Disordered" evidence="1">
    <location>
        <begin position="568"/>
        <end position="593"/>
    </location>
</feature>
<organism evidence="2 3">
    <name type="scientific">Tanacetum coccineum</name>
    <dbReference type="NCBI Taxonomy" id="301880"/>
    <lineage>
        <taxon>Eukaryota</taxon>
        <taxon>Viridiplantae</taxon>
        <taxon>Streptophyta</taxon>
        <taxon>Embryophyta</taxon>
        <taxon>Tracheophyta</taxon>
        <taxon>Spermatophyta</taxon>
        <taxon>Magnoliopsida</taxon>
        <taxon>eudicotyledons</taxon>
        <taxon>Gunneridae</taxon>
        <taxon>Pentapetalae</taxon>
        <taxon>asterids</taxon>
        <taxon>campanulids</taxon>
        <taxon>Asterales</taxon>
        <taxon>Asteraceae</taxon>
        <taxon>Asteroideae</taxon>
        <taxon>Anthemideae</taxon>
        <taxon>Anthemidinae</taxon>
        <taxon>Tanacetum</taxon>
    </lineage>
</organism>
<dbReference type="InterPro" id="IPR021109">
    <property type="entry name" value="Peptidase_aspartic_dom_sf"/>
</dbReference>
<evidence type="ECO:0000313" key="2">
    <source>
        <dbReference type="EMBL" id="GJU06763.1"/>
    </source>
</evidence>
<dbReference type="CDD" id="cd00303">
    <property type="entry name" value="retropepsin_like"/>
    <property type="match status" value="1"/>
</dbReference>
<feature type="compositionally biased region" description="Polar residues" evidence="1">
    <location>
        <begin position="147"/>
        <end position="162"/>
    </location>
</feature>
<name>A0ABQ5J576_9ASTR</name>
<feature type="compositionally biased region" description="Polar residues" evidence="1">
    <location>
        <begin position="188"/>
        <end position="199"/>
    </location>
</feature>
<dbReference type="Gene3D" id="2.40.70.10">
    <property type="entry name" value="Acid Proteases"/>
    <property type="match status" value="1"/>
</dbReference>
<dbReference type="SUPFAM" id="SSF50630">
    <property type="entry name" value="Acid proteases"/>
    <property type="match status" value="1"/>
</dbReference>
<dbReference type="GO" id="GO:0003964">
    <property type="term" value="F:RNA-directed DNA polymerase activity"/>
    <property type="evidence" value="ECO:0007669"/>
    <property type="project" value="UniProtKB-KW"/>
</dbReference>
<feature type="region of interest" description="Disordered" evidence="1">
    <location>
        <begin position="93"/>
        <end position="112"/>
    </location>
</feature>
<dbReference type="PANTHER" id="PTHR33067">
    <property type="entry name" value="RNA-DIRECTED DNA POLYMERASE-RELATED"/>
    <property type="match status" value="1"/>
</dbReference>
<feature type="region of interest" description="Disordered" evidence="1">
    <location>
        <begin position="118"/>
        <end position="200"/>
    </location>
</feature>
<accession>A0ABQ5J576</accession>
<evidence type="ECO:0000313" key="3">
    <source>
        <dbReference type="Proteomes" id="UP001151760"/>
    </source>
</evidence>
<keyword evidence="2" id="KW-0695">RNA-directed DNA polymerase</keyword>
<comment type="caution">
    <text evidence="2">The sequence shown here is derived from an EMBL/GenBank/DDBJ whole genome shotgun (WGS) entry which is preliminary data.</text>
</comment>
<sequence length="660" mass="74520">MADNRTMAQMLQAPIEGYEDAIVVPPINANNFELKQPLINLVQSNKFTDFENYVKANDAVLKNVQNQGQNLQNQMANVTSLLTSLCDNFKNSASTSNSGTLPSQTVTNPRQQINAITTRSGKTLEEPSIPLVPSPDVSKPQKEPEQNPETSTEKVQNPNLENTAHVPSPGEEDPKPKAKKTVNVEIQDLNSPRPNSYQSKLPYPERMKVRENDKPSAQHSRFLKMFKQLRLEIGLKDALVEMPKFNKWLSSLLRNKEKLEEIAITTVNAECSAIIMNKVPEKLEDPEKFLIPCALQELDRTSALADSGASINLLPHSIYKQLGLEALTPTRMTLELANRSITHPMGIAEDVVVRVDGFTFLADFVVVNFVPDPRVPIILGRPFLRTAKALIDLYKGTLTLRVGKEELVYYADKSEKNEEKKFFHAISIIDFLKNDPFSGSTTTHSDDPSPSSSPVKTSDNLEEFALRSSPMNSLFLKGIFKKEIFKIIYSFFVNLITNLKSCSTINPIFDVYRRSVEIKNSTDHEPEQNGHLHLLFLQEVFIFTNEFARERLTLPSRKMIVVVNDDSEDEDNELPNLDHQDDPSIPRPPLEPPDVEKCFEPEAGLIQQFLKPLVFGVVSRFTRASYPLFEISLGRSDILSSYRFTSIFAYFINGLDFRRT</sequence>
<reference evidence="2" key="2">
    <citation type="submission" date="2022-01" db="EMBL/GenBank/DDBJ databases">
        <authorList>
            <person name="Yamashiro T."/>
            <person name="Shiraishi A."/>
            <person name="Satake H."/>
            <person name="Nakayama K."/>
        </authorList>
    </citation>
    <scope>NUCLEOTIDE SEQUENCE</scope>
</reference>
<reference evidence="2" key="1">
    <citation type="journal article" date="2022" name="Int. J. Mol. Sci.">
        <title>Draft Genome of Tanacetum Coccineum: Genomic Comparison of Closely Related Tanacetum-Family Plants.</title>
        <authorList>
            <person name="Yamashiro T."/>
            <person name="Shiraishi A."/>
            <person name="Nakayama K."/>
            <person name="Satake H."/>
        </authorList>
    </citation>
    <scope>NUCLEOTIDE SEQUENCE</scope>
</reference>